<accession>A0A9W8AYR1</accession>
<feature type="compositionally biased region" description="Polar residues" evidence="1">
    <location>
        <begin position="283"/>
        <end position="304"/>
    </location>
</feature>
<comment type="caution">
    <text evidence="2">The sequence shown here is derived from an EMBL/GenBank/DDBJ whole genome shotgun (WGS) entry which is preliminary data.</text>
</comment>
<feature type="region of interest" description="Disordered" evidence="1">
    <location>
        <begin position="281"/>
        <end position="340"/>
    </location>
</feature>
<protein>
    <submittedName>
        <fullName evidence="2">Uncharacterized protein</fullName>
    </submittedName>
</protein>
<sequence length="340" mass="37205">MSTTGELEMPEMPESEASDTESGDEEDSPGDRDEAGSSIGYPSSSGRSPTFQPSGYALMSNAASANALDDAQRRRISTWCNYHYYQARFSSSPNLHTTQLAGKPSWLASAQNMWHSKNLNLAATPPSMAPTTQGSEEANTCTGDAYADKRDSTSRIIPKIYIDDYTLDVPTRTEWVDSSSYASRTTRTSTSSSSYFSDSVSTDYIDETETASIPSHRFTEQWSAETDRPVSFTSDISNFRIEPPVVDFGPDDTVDPIATMGPSNEINLPTDGVSVPRIICTPFHSSDSPEISMQDTPTSNQQRFSTSSASSIGSTSFYSLPSPDETEARDWPSSPWPRQR</sequence>
<organism evidence="2 3">
    <name type="scientific">Dimargaris verticillata</name>
    <dbReference type="NCBI Taxonomy" id="2761393"/>
    <lineage>
        <taxon>Eukaryota</taxon>
        <taxon>Fungi</taxon>
        <taxon>Fungi incertae sedis</taxon>
        <taxon>Zoopagomycota</taxon>
        <taxon>Kickxellomycotina</taxon>
        <taxon>Dimargaritomycetes</taxon>
        <taxon>Dimargaritales</taxon>
        <taxon>Dimargaritaceae</taxon>
        <taxon>Dimargaris</taxon>
    </lineage>
</organism>
<dbReference type="Proteomes" id="UP001151582">
    <property type="component" value="Unassembled WGS sequence"/>
</dbReference>
<reference evidence="2" key="1">
    <citation type="submission" date="2022-07" db="EMBL/GenBank/DDBJ databases">
        <title>Phylogenomic reconstructions and comparative analyses of Kickxellomycotina fungi.</title>
        <authorList>
            <person name="Reynolds N.K."/>
            <person name="Stajich J.E."/>
            <person name="Barry K."/>
            <person name="Grigoriev I.V."/>
            <person name="Crous P."/>
            <person name="Smith M.E."/>
        </authorList>
    </citation>
    <scope>NUCLEOTIDE SEQUENCE</scope>
    <source>
        <strain evidence="2">RSA 567</strain>
    </source>
</reference>
<evidence type="ECO:0000313" key="3">
    <source>
        <dbReference type="Proteomes" id="UP001151582"/>
    </source>
</evidence>
<feature type="compositionally biased region" description="Low complexity" evidence="1">
    <location>
        <begin position="36"/>
        <end position="48"/>
    </location>
</feature>
<dbReference type="EMBL" id="JANBQB010002064">
    <property type="protein sequence ID" value="KAJ1968719.1"/>
    <property type="molecule type" value="Genomic_DNA"/>
</dbReference>
<feature type="region of interest" description="Disordered" evidence="1">
    <location>
        <begin position="127"/>
        <end position="146"/>
    </location>
</feature>
<evidence type="ECO:0000256" key="1">
    <source>
        <dbReference type="SAM" id="MobiDB-lite"/>
    </source>
</evidence>
<feature type="compositionally biased region" description="Low complexity" evidence="1">
    <location>
        <begin position="305"/>
        <end position="319"/>
    </location>
</feature>
<proteinExistence type="predicted"/>
<evidence type="ECO:0000313" key="2">
    <source>
        <dbReference type="EMBL" id="KAJ1968719.1"/>
    </source>
</evidence>
<gene>
    <name evidence="2" type="ORF">H4R34_006238</name>
</gene>
<feature type="non-terminal residue" evidence="2">
    <location>
        <position position="340"/>
    </location>
</feature>
<feature type="compositionally biased region" description="Acidic residues" evidence="1">
    <location>
        <begin position="8"/>
        <end position="28"/>
    </location>
</feature>
<dbReference type="AlphaFoldDB" id="A0A9W8AYR1"/>
<feature type="region of interest" description="Disordered" evidence="1">
    <location>
        <begin position="1"/>
        <end position="53"/>
    </location>
</feature>
<feature type="compositionally biased region" description="Polar residues" evidence="1">
    <location>
        <begin position="129"/>
        <end position="142"/>
    </location>
</feature>
<keyword evidence="3" id="KW-1185">Reference proteome</keyword>
<name>A0A9W8AYR1_9FUNG</name>